<dbReference type="Gene3D" id="4.10.240.10">
    <property type="entry name" value="Zn(2)-C6 fungal-type DNA-binding domain"/>
    <property type="match status" value="1"/>
</dbReference>
<dbReference type="GO" id="GO:0000981">
    <property type="term" value="F:DNA-binding transcription factor activity, RNA polymerase II-specific"/>
    <property type="evidence" value="ECO:0007669"/>
    <property type="project" value="InterPro"/>
</dbReference>
<evidence type="ECO:0000313" key="6">
    <source>
        <dbReference type="Proteomes" id="UP000267821"/>
    </source>
</evidence>
<dbReference type="Pfam" id="PF04082">
    <property type="entry name" value="Fungal_trans"/>
    <property type="match status" value="1"/>
</dbReference>
<dbReference type="Pfam" id="PF00172">
    <property type="entry name" value="Zn_clus"/>
    <property type="match status" value="1"/>
</dbReference>
<dbReference type="InterPro" id="IPR007219">
    <property type="entry name" value="XnlR_reg_dom"/>
</dbReference>
<evidence type="ECO:0000256" key="2">
    <source>
        <dbReference type="ARBA" id="ARBA00023242"/>
    </source>
</evidence>
<keyword evidence="6" id="KW-1185">Reference proteome</keyword>
<keyword evidence="2" id="KW-0539">Nucleus</keyword>
<evidence type="ECO:0000256" key="3">
    <source>
        <dbReference type="SAM" id="MobiDB-lite"/>
    </source>
</evidence>
<dbReference type="SUPFAM" id="SSF57701">
    <property type="entry name" value="Zn2/Cys6 DNA-binding domain"/>
    <property type="match status" value="1"/>
</dbReference>
<dbReference type="InParanoid" id="A0A3N4LZ97"/>
<dbReference type="PANTHER" id="PTHR47654:SF5">
    <property type="entry name" value="TRANSCRIPTION FACTOR DOMAIN-CONTAINING PROTEIN"/>
    <property type="match status" value="1"/>
</dbReference>
<dbReference type="OrthoDB" id="5296287at2759"/>
<dbReference type="PROSITE" id="PS50048">
    <property type="entry name" value="ZN2_CY6_FUNGAL_2"/>
    <property type="match status" value="1"/>
</dbReference>
<evidence type="ECO:0000256" key="1">
    <source>
        <dbReference type="ARBA" id="ARBA00022723"/>
    </source>
</evidence>
<dbReference type="EMBL" id="ML121529">
    <property type="protein sequence ID" value="RPB28157.1"/>
    <property type="molecule type" value="Genomic_DNA"/>
</dbReference>
<dbReference type="PANTHER" id="PTHR47654">
    <property type="entry name" value="ZN(II)2CYS6 TRANSCRIPTION FACTOR (EUROFUNG)-RELATED"/>
    <property type="match status" value="1"/>
</dbReference>
<dbReference type="GO" id="GO:0003677">
    <property type="term" value="F:DNA binding"/>
    <property type="evidence" value="ECO:0007669"/>
    <property type="project" value="InterPro"/>
</dbReference>
<feature type="non-terminal residue" evidence="5">
    <location>
        <position position="1"/>
    </location>
</feature>
<dbReference type="AlphaFoldDB" id="A0A3N4LZ97"/>
<reference evidence="5 6" key="1">
    <citation type="journal article" date="2018" name="Nat. Ecol. Evol.">
        <title>Pezizomycetes genomes reveal the molecular basis of ectomycorrhizal truffle lifestyle.</title>
        <authorList>
            <person name="Murat C."/>
            <person name="Payen T."/>
            <person name="Noel B."/>
            <person name="Kuo A."/>
            <person name="Morin E."/>
            <person name="Chen J."/>
            <person name="Kohler A."/>
            <person name="Krizsan K."/>
            <person name="Balestrini R."/>
            <person name="Da Silva C."/>
            <person name="Montanini B."/>
            <person name="Hainaut M."/>
            <person name="Levati E."/>
            <person name="Barry K.W."/>
            <person name="Belfiori B."/>
            <person name="Cichocki N."/>
            <person name="Clum A."/>
            <person name="Dockter R.B."/>
            <person name="Fauchery L."/>
            <person name="Guy J."/>
            <person name="Iotti M."/>
            <person name="Le Tacon F."/>
            <person name="Lindquist E.A."/>
            <person name="Lipzen A."/>
            <person name="Malagnac F."/>
            <person name="Mello A."/>
            <person name="Molinier V."/>
            <person name="Miyauchi S."/>
            <person name="Poulain J."/>
            <person name="Riccioni C."/>
            <person name="Rubini A."/>
            <person name="Sitrit Y."/>
            <person name="Splivallo R."/>
            <person name="Traeger S."/>
            <person name="Wang M."/>
            <person name="Zifcakova L."/>
            <person name="Wipf D."/>
            <person name="Zambonelli A."/>
            <person name="Paolocci F."/>
            <person name="Nowrousian M."/>
            <person name="Ottonello S."/>
            <person name="Baldrian P."/>
            <person name="Spatafora J.W."/>
            <person name="Henrissat B."/>
            <person name="Nagy L.G."/>
            <person name="Aury J.M."/>
            <person name="Wincker P."/>
            <person name="Grigoriev I.V."/>
            <person name="Bonfante P."/>
            <person name="Martin F.M."/>
        </authorList>
    </citation>
    <scope>NUCLEOTIDE SEQUENCE [LARGE SCALE GENOMIC DNA]</scope>
    <source>
        <strain evidence="5 6">ATCC MYA-4762</strain>
    </source>
</reference>
<feature type="domain" description="Zn(2)-C6 fungal-type" evidence="4">
    <location>
        <begin position="54"/>
        <end position="84"/>
    </location>
</feature>
<evidence type="ECO:0000259" key="4">
    <source>
        <dbReference type="PROSITE" id="PS50048"/>
    </source>
</evidence>
<proteinExistence type="predicted"/>
<keyword evidence="1" id="KW-0479">Metal-binding</keyword>
<organism evidence="5 6">
    <name type="scientific">Terfezia boudieri ATCC MYA-4762</name>
    <dbReference type="NCBI Taxonomy" id="1051890"/>
    <lineage>
        <taxon>Eukaryota</taxon>
        <taxon>Fungi</taxon>
        <taxon>Dikarya</taxon>
        <taxon>Ascomycota</taxon>
        <taxon>Pezizomycotina</taxon>
        <taxon>Pezizomycetes</taxon>
        <taxon>Pezizales</taxon>
        <taxon>Pezizaceae</taxon>
        <taxon>Terfezia</taxon>
    </lineage>
</organism>
<dbReference type="InterPro" id="IPR053230">
    <property type="entry name" value="Trans_reg_galc"/>
</dbReference>
<sequence length="700" mass="79014">MSDVSMRQDSKPIIGNPKVPIPRLLSSGQATQAQEVQGTQGAQGRTKAIRVAHACERCKVRKIRCNGERPTCNSCKEDTPNCRYIEKKRDTEKRRVYELEVRAKLYEKLLRDVKPHVTHSGLQLAVEKALTGDTAHHSNHDDESLPPIPRRLSPPLNNEVGPSTPGDHRGLPTASFEHISQDINTFSVNNPFGYLGKSSCLWWIQRAREQLRKSIPLVVAIDTMVDPRVPSVEKLDATMYHLDDLGMPETGRDVSPFEIPPKGVADVLVYDYFRTVHCAFPILSKTIFLSQYEQLYRQNMEPIQAGVKWLAIFNLVLAIGRTHCNLVGEAAGYDYQADYFLRARILGALDGALLFQIPDLQQVQMLGLAANYLLVNHRINRAWNVGCLAICKAQGLGLHLDSDAPSLDTLARNIRNCVWHTLYSIETALVLITGRVPLIREVHCSVPVPGTPCHENLDDKGHVMPDPYLFSQRGLFAIINESVMILYNTQNYCMSPAAYQEHVARFEARLTAWKSQIPEGLSFENLPTRVTDAVIEREKRLDLAVRYHNARMIIHRPFLCINESTIKNESIQPGYSPLNSARACIGSACKLITLVTSEDPQTMMRCGPWWSLVHFLSTAASVIMLELAFYSRHVPEDHQRLFRLGDRIVEWFKALQNVDVSSKRCFIVLDEMMKLLRLRNNIPSCAETLCIRALPPSQNE</sequence>
<dbReference type="SMART" id="SM00066">
    <property type="entry name" value="GAL4"/>
    <property type="match status" value="1"/>
</dbReference>
<dbReference type="InterPro" id="IPR036864">
    <property type="entry name" value="Zn2-C6_fun-type_DNA-bd_sf"/>
</dbReference>
<dbReference type="PROSITE" id="PS00463">
    <property type="entry name" value="ZN2_CY6_FUNGAL_1"/>
    <property type="match status" value="1"/>
</dbReference>
<accession>A0A3N4LZ97</accession>
<dbReference type="SMART" id="SM00906">
    <property type="entry name" value="Fungal_trans"/>
    <property type="match status" value="1"/>
</dbReference>
<gene>
    <name evidence="5" type="ORF">L211DRAFT_801346</name>
</gene>
<dbReference type="CDD" id="cd00067">
    <property type="entry name" value="GAL4"/>
    <property type="match status" value="1"/>
</dbReference>
<evidence type="ECO:0000313" key="5">
    <source>
        <dbReference type="EMBL" id="RPB28157.1"/>
    </source>
</evidence>
<feature type="region of interest" description="Disordered" evidence="3">
    <location>
        <begin position="131"/>
        <end position="168"/>
    </location>
</feature>
<dbReference type="CDD" id="cd12148">
    <property type="entry name" value="fungal_TF_MHR"/>
    <property type="match status" value="1"/>
</dbReference>
<feature type="compositionally biased region" description="Basic and acidic residues" evidence="3">
    <location>
        <begin position="134"/>
        <end position="143"/>
    </location>
</feature>
<dbReference type="GO" id="GO:0008270">
    <property type="term" value="F:zinc ion binding"/>
    <property type="evidence" value="ECO:0007669"/>
    <property type="project" value="InterPro"/>
</dbReference>
<dbReference type="GO" id="GO:0006351">
    <property type="term" value="P:DNA-templated transcription"/>
    <property type="evidence" value="ECO:0007669"/>
    <property type="project" value="InterPro"/>
</dbReference>
<protein>
    <recommendedName>
        <fullName evidence="4">Zn(2)-C6 fungal-type domain-containing protein</fullName>
    </recommendedName>
</protein>
<name>A0A3N4LZ97_9PEZI</name>
<dbReference type="Proteomes" id="UP000267821">
    <property type="component" value="Unassembled WGS sequence"/>
</dbReference>
<dbReference type="InterPro" id="IPR001138">
    <property type="entry name" value="Zn2Cys6_DnaBD"/>
</dbReference>